<dbReference type="Proteomes" id="UP000697127">
    <property type="component" value="Unassembled WGS sequence"/>
</dbReference>
<sequence length="73" mass="8223">MSLFMDMVIVAFLSPVTNYVNNKKCAILENYSGEDDRKAYAAHWVGQTDLYGNFVKRYLGFDGEGEGEGEAEF</sequence>
<keyword evidence="3" id="KW-1185">Reference proteome</keyword>
<evidence type="ECO:0000313" key="2">
    <source>
        <dbReference type="EMBL" id="KAG0688794.1"/>
    </source>
</evidence>
<gene>
    <name evidence="2" type="ORF">C6P40_000525</name>
</gene>
<name>A0A9P6WKE6_9ASCO</name>
<reference evidence="2" key="1">
    <citation type="submission" date="2020-11" db="EMBL/GenBank/DDBJ databases">
        <title>Kefir isolates.</title>
        <authorList>
            <person name="Marcisauskas S."/>
            <person name="Kim Y."/>
            <person name="Blasche S."/>
        </authorList>
    </citation>
    <scope>NUCLEOTIDE SEQUENCE</scope>
    <source>
        <strain evidence="2">Olga-1</strain>
    </source>
</reference>
<accession>A0A9P6WKE6</accession>
<organism evidence="2 3">
    <name type="scientific">Pichia californica</name>
    <dbReference type="NCBI Taxonomy" id="460514"/>
    <lineage>
        <taxon>Eukaryota</taxon>
        <taxon>Fungi</taxon>
        <taxon>Dikarya</taxon>
        <taxon>Ascomycota</taxon>
        <taxon>Saccharomycotina</taxon>
        <taxon>Pichiomycetes</taxon>
        <taxon>Pichiales</taxon>
        <taxon>Pichiaceae</taxon>
        <taxon>Pichia</taxon>
    </lineage>
</organism>
<protein>
    <submittedName>
        <fullName evidence="2">Uncharacterized protein</fullName>
    </submittedName>
</protein>
<dbReference type="AlphaFoldDB" id="A0A9P6WKE6"/>
<feature type="signal peptide" evidence="1">
    <location>
        <begin position="1"/>
        <end position="19"/>
    </location>
</feature>
<evidence type="ECO:0000313" key="3">
    <source>
        <dbReference type="Proteomes" id="UP000697127"/>
    </source>
</evidence>
<evidence type="ECO:0000256" key="1">
    <source>
        <dbReference type="SAM" id="SignalP"/>
    </source>
</evidence>
<comment type="caution">
    <text evidence="2">The sequence shown here is derived from an EMBL/GenBank/DDBJ whole genome shotgun (WGS) entry which is preliminary data.</text>
</comment>
<keyword evidence="1" id="KW-0732">Signal</keyword>
<dbReference type="EMBL" id="PUHW01000122">
    <property type="protein sequence ID" value="KAG0688794.1"/>
    <property type="molecule type" value="Genomic_DNA"/>
</dbReference>
<feature type="chain" id="PRO_5040317117" evidence="1">
    <location>
        <begin position="20"/>
        <end position="73"/>
    </location>
</feature>
<proteinExistence type="predicted"/>